<proteinExistence type="predicted"/>
<dbReference type="PANTHER" id="PTHR33252">
    <property type="entry name" value="THIRD ORF IN TRANSPOSON ISC1160"/>
    <property type="match status" value="1"/>
</dbReference>
<name>A0A0F9F950_9ZZZZ</name>
<dbReference type="GO" id="GO:0003677">
    <property type="term" value="F:DNA binding"/>
    <property type="evidence" value="ECO:0007669"/>
    <property type="project" value="InterPro"/>
</dbReference>
<dbReference type="Pfam" id="PF01609">
    <property type="entry name" value="DDE_Tnp_1"/>
    <property type="match status" value="1"/>
</dbReference>
<accession>A0A0F9F950</accession>
<dbReference type="EMBL" id="LAZR01024467">
    <property type="protein sequence ID" value="KKL75041.1"/>
    <property type="molecule type" value="Genomic_DNA"/>
</dbReference>
<dbReference type="GO" id="GO:0006313">
    <property type="term" value="P:DNA transposition"/>
    <property type="evidence" value="ECO:0007669"/>
    <property type="project" value="InterPro"/>
</dbReference>
<sequence length="415" mass="49096">MEICLNSLLLTSLTNSSFQQVYDKIDSYAYLGFTELEHMPQVHYIRKTLIAWESKEIIKRHRVILKDQLRKLKTTKFWQQTHSNEGVVLAFDITERGYFGSEDEHTVYSKGRTVAKRCHAYLSMQIMCPGQRLILDVEAVYTHNKPIGKLIAKMLSRVRKQGLKIKRIYLDRGFYQIDVLRELRKYYASETLMPAIRTKRVKEAIAQWHQEHGFKAGMLEMELGKGKSIEPYILVFSPLDPDKRQSIRRKSQGKEEIHNYYLFFCLLKAPEVSDPVDMELVFNRLSWDYRNRWGIETGYRVLKTIWAQTTSKEYSLRTWLLWNAVILYNMWVLESVELHEQKGIPNGYVCCEGNSITKPRVKKIPREPHERPRRPWVPRSIQKLDRFLDVILMVALKSLQRLLDHPQDDNFELIK</sequence>
<organism evidence="2">
    <name type="scientific">marine sediment metagenome</name>
    <dbReference type="NCBI Taxonomy" id="412755"/>
    <lineage>
        <taxon>unclassified sequences</taxon>
        <taxon>metagenomes</taxon>
        <taxon>ecological metagenomes</taxon>
    </lineage>
</organism>
<feature type="domain" description="Transposase IS4-like" evidence="1">
    <location>
        <begin position="107"/>
        <end position="317"/>
    </location>
</feature>
<dbReference type="InterPro" id="IPR002559">
    <property type="entry name" value="Transposase_11"/>
</dbReference>
<gene>
    <name evidence="2" type="ORF">LCGC14_2058850</name>
</gene>
<evidence type="ECO:0000259" key="1">
    <source>
        <dbReference type="Pfam" id="PF01609"/>
    </source>
</evidence>
<dbReference type="AlphaFoldDB" id="A0A0F9F950"/>
<protein>
    <recommendedName>
        <fullName evidence="1">Transposase IS4-like domain-containing protein</fullName>
    </recommendedName>
</protein>
<comment type="caution">
    <text evidence="2">The sequence shown here is derived from an EMBL/GenBank/DDBJ whole genome shotgun (WGS) entry which is preliminary data.</text>
</comment>
<dbReference type="GO" id="GO:0004803">
    <property type="term" value="F:transposase activity"/>
    <property type="evidence" value="ECO:0007669"/>
    <property type="project" value="InterPro"/>
</dbReference>
<dbReference type="PANTHER" id="PTHR33252:SF2">
    <property type="entry name" value="TRANSPOSASE IS4-LIKE DOMAIN-CONTAINING PROTEIN"/>
    <property type="match status" value="1"/>
</dbReference>
<reference evidence="2" key="1">
    <citation type="journal article" date="2015" name="Nature">
        <title>Complex archaea that bridge the gap between prokaryotes and eukaryotes.</title>
        <authorList>
            <person name="Spang A."/>
            <person name="Saw J.H."/>
            <person name="Jorgensen S.L."/>
            <person name="Zaremba-Niedzwiedzka K."/>
            <person name="Martijn J."/>
            <person name="Lind A.E."/>
            <person name="van Eijk R."/>
            <person name="Schleper C."/>
            <person name="Guy L."/>
            <person name="Ettema T.J."/>
        </authorList>
    </citation>
    <scope>NUCLEOTIDE SEQUENCE</scope>
</reference>
<evidence type="ECO:0000313" key="2">
    <source>
        <dbReference type="EMBL" id="KKL75041.1"/>
    </source>
</evidence>